<dbReference type="Pfam" id="PF00067">
    <property type="entry name" value="p450"/>
    <property type="match status" value="1"/>
</dbReference>
<dbReference type="GO" id="GO:0006082">
    <property type="term" value="P:organic acid metabolic process"/>
    <property type="evidence" value="ECO:0007669"/>
    <property type="project" value="TreeGrafter"/>
</dbReference>
<keyword evidence="5 6" id="KW-0408">Iron</keyword>
<evidence type="ECO:0000256" key="3">
    <source>
        <dbReference type="ARBA" id="ARBA00022617"/>
    </source>
</evidence>
<dbReference type="GO" id="GO:0005737">
    <property type="term" value="C:cytoplasm"/>
    <property type="evidence" value="ECO:0007669"/>
    <property type="project" value="TreeGrafter"/>
</dbReference>
<keyword evidence="3 6" id="KW-0349">Heme</keyword>
<dbReference type="GO" id="GO:0020037">
    <property type="term" value="F:heme binding"/>
    <property type="evidence" value="ECO:0007669"/>
    <property type="project" value="InterPro"/>
</dbReference>
<dbReference type="InterPro" id="IPR050182">
    <property type="entry name" value="Cytochrome_P450_fam2"/>
</dbReference>
<dbReference type="GO" id="GO:0006805">
    <property type="term" value="P:xenobiotic metabolic process"/>
    <property type="evidence" value="ECO:0007669"/>
    <property type="project" value="TreeGrafter"/>
</dbReference>
<evidence type="ECO:0000313" key="8">
    <source>
        <dbReference type="EMBL" id="GLD71654.1"/>
    </source>
</evidence>
<keyword evidence="9" id="KW-1185">Reference proteome</keyword>
<evidence type="ECO:0000256" key="6">
    <source>
        <dbReference type="PIRSR" id="PIRSR602401-1"/>
    </source>
</evidence>
<evidence type="ECO:0000313" key="9">
    <source>
        <dbReference type="Proteomes" id="UP001279410"/>
    </source>
</evidence>
<name>A0AAD3RIE7_LATJO</name>
<evidence type="ECO:0000256" key="5">
    <source>
        <dbReference type="ARBA" id="ARBA00023004"/>
    </source>
</evidence>
<dbReference type="SUPFAM" id="SSF48264">
    <property type="entry name" value="Cytochrome P450"/>
    <property type="match status" value="1"/>
</dbReference>
<protein>
    <submittedName>
        <fullName evidence="8">Cytochrome P450 2F2-like protein</fullName>
    </submittedName>
</protein>
<keyword evidence="7" id="KW-0560">Oxidoreductase</keyword>
<dbReference type="InterPro" id="IPR002401">
    <property type="entry name" value="Cyt_P450_E_grp-I"/>
</dbReference>
<sequence length="125" mass="14324">MGYSLPRGTLIIQNLNSVLNEEGQWKFPHEFKPENFLNDQRVFVKPEASMPFSAGSRMCLGEGLAHMELSLIIVTLLRKFTFIWPEDAGQPDYTPVYEVTLSPNPYCMKVQVRATQQTICRNNKD</sequence>
<evidence type="ECO:0000256" key="7">
    <source>
        <dbReference type="RuleBase" id="RU000461"/>
    </source>
</evidence>
<organism evidence="8 9">
    <name type="scientific">Lates japonicus</name>
    <name type="common">Japanese lates</name>
    <dbReference type="NCBI Taxonomy" id="270547"/>
    <lineage>
        <taxon>Eukaryota</taxon>
        <taxon>Metazoa</taxon>
        <taxon>Chordata</taxon>
        <taxon>Craniata</taxon>
        <taxon>Vertebrata</taxon>
        <taxon>Euteleostomi</taxon>
        <taxon>Actinopterygii</taxon>
        <taxon>Neopterygii</taxon>
        <taxon>Teleostei</taxon>
        <taxon>Neoteleostei</taxon>
        <taxon>Acanthomorphata</taxon>
        <taxon>Carangaria</taxon>
        <taxon>Carangaria incertae sedis</taxon>
        <taxon>Centropomidae</taxon>
        <taxon>Lates</taxon>
    </lineage>
</organism>
<comment type="cofactor">
    <cofactor evidence="1 6">
        <name>heme</name>
        <dbReference type="ChEBI" id="CHEBI:30413"/>
    </cofactor>
</comment>
<dbReference type="Gene3D" id="1.10.630.10">
    <property type="entry name" value="Cytochrome P450"/>
    <property type="match status" value="1"/>
</dbReference>
<dbReference type="PROSITE" id="PS00086">
    <property type="entry name" value="CYTOCHROME_P450"/>
    <property type="match status" value="1"/>
</dbReference>
<feature type="binding site" description="axial binding residue" evidence="6">
    <location>
        <position position="59"/>
    </location>
    <ligand>
        <name>heme</name>
        <dbReference type="ChEBI" id="CHEBI:30413"/>
    </ligand>
    <ligandPart>
        <name>Fe</name>
        <dbReference type="ChEBI" id="CHEBI:18248"/>
    </ligandPart>
</feature>
<dbReference type="InterPro" id="IPR036396">
    <property type="entry name" value="Cyt_P450_sf"/>
</dbReference>
<dbReference type="InterPro" id="IPR001128">
    <property type="entry name" value="Cyt_P450"/>
</dbReference>
<dbReference type="PANTHER" id="PTHR24300">
    <property type="entry name" value="CYTOCHROME P450 508A4-RELATED"/>
    <property type="match status" value="1"/>
</dbReference>
<comment type="caution">
    <text evidence="8">The sequence shown here is derived from an EMBL/GenBank/DDBJ whole genome shotgun (WGS) entry which is preliminary data.</text>
</comment>
<dbReference type="InterPro" id="IPR017972">
    <property type="entry name" value="Cyt_P450_CS"/>
</dbReference>
<evidence type="ECO:0000256" key="1">
    <source>
        <dbReference type="ARBA" id="ARBA00001971"/>
    </source>
</evidence>
<keyword evidence="7" id="KW-0503">Monooxygenase</keyword>
<keyword evidence="4 6" id="KW-0479">Metal-binding</keyword>
<evidence type="ECO:0000256" key="2">
    <source>
        <dbReference type="ARBA" id="ARBA00010617"/>
    </source>
</evidence>
<evidence type="ECO:0000256" key="4">
    <source>
        <dbReference type="ARBA" id="ARBA00022723"/>
    </source>
</evidence>
<dbReference type="EMBL" id="BRZM01000687">
    <property type="protein sequence ID" value="GLD71654.1"/>
    <property type="molecule type" value="Genomic_DNA"/>
</dbReference>
<dbReference type="PRINTS" id="PR00463">
    <property type="entry name" value="EP450I"/>
</dbReference>
<dbReference type="PANTHER" id="PTHR24300:SF327">
    <property type="entry name" value="CYTOCHROME P450 2F2-RELATED"/>
    <property type="match status" value="1"/>
</dbReference>
<dbReference type="AlphaFoldDB" id="A0AAD3RIE7"/>
<comment type="similarity">
    <text evidence="2 7">Belongs to the cytochrome P450 family.</text>
</comment>
<accession>A0AAD3RIE7</accession>
<dbReference type="GO" id="GO:0005506">
    <property type="term" value="F:iron ion binding"/>
    <property type="evidence" value="ECO:0007669"/>
    <property type="project" value="InterPro"/>
</dbReference>
<dbReference type="Proteomes" id="UP001279410">
    <property type="component" value="Unassembled WGS sequence"/>
</dbReference>
<dbReference type="GO" id="GO:0016712">
    <property type="term" value="F:oxidoreductase activity, acting on paired donors, with incorporation or reduction of molecular oxygen, reduced flavin or flavoprotein as one donor, and incorporation of one atom of oxygen"/>
    <property type="evidence" value="ECO:0007669"/>
    <property type="project" value="TreeGrafter"/>
</dbReference>
<reference evidence="8" key="1">
    <citation type="submission" date="2022-08" db="EMBL/GenBank/DDBJ databases">
        <title>Genome sequencing of akame (Lates japonicus).</title>
        <authorList>
            <person name="Hashiguchi Y."/>
            <person name="Takahashi H."/>
        </authorList>
    </citation>
    <scope>NUCLEOTIDE SEQUENCE</scope>
    <source>
        <strain evidence="8">Kochi</strain>
    </source>
</reference>
<gene>
    <name evidence="8" type="ORF">AKAME5_002297600</name>
</gene>
<proteinExistence type="inferred from homology"/>